<gene>
    <name evidence="3" type="ORF">GPM918_LOCUS41367</name>
    <name evidence="2" type="ORF">OVA965_LOCUS18990</name>
    <name evidence="5" type="ORF">SRO942_LOCUS42408</name>
    <name evidence="4" type="ORF">TMI583_LOCUS19003</name>
</gene>
<dbReference type="AlphaFoldDB" id="A0A815ZLT1"/>
<feature type="non-terminal residue" evidence="3">
    <location>
        <position position="1"/>
    </location>
</feature>
<dbReference type="EMBL" id="CAJNOQ010032451">
    <property type="protein sequence ID" value="CAF1585138.1"/>
    <property type="molecule type" value="Genomic_DNA"/>
</dbReference>
<dbReference type="Proteomes" id="UP000677228">
    <property type="component" value="Unassembled WGS sequence"/>
</dbReference>
<feature type="region of interest" description="Disordered" evidence="1">
    <location>
        <begin position="1"/>
        <end position="68"/>
    </location>
</feature>
<dbReference type="EMBL" id="CAJOBA010009647">
    <property type="protein sequence ID" value="CAF3856164.1"/>
    <property type="molecule type" value="Genomic_DNA"/>
</dbReference>
<keyword evidence="6" id="KW-1185">Reference proteome</keyword>
<name>A0A815ZLT1_9BILA</name>
<dbReference type="Proteomes" id="UP000663829">
    <property type="component" value="Unassembled WGS sequence"/>
</dbReference>
<organism evidence="3 6">
    <name type="scientific">Didymodactylos carnosus</name>
    <dbReference type="NCBI Taxonomy" id="1234261"/>
    <lineage>
        <taxon>Eukaryota</taxon>
        <taxon>Metazoa</taxon>
        <taxon>Spiralia</taxon>
        <taxon>Gnathifera</taxon>
        <taxon>Rotifera</taxon>
        <taxon>Eurotatoria</taxon>
        <taxon>Bdelloidea</taxon>
        <taxon>Philodinida</taxon>
        <taxon>Philodinidae</taxon>
        <taxon>Didymodactylos</taxon>
    </lineage>
</organism>
<evidence type="ECO:0000313" key="4">
    <source>
        <dbReference type="EMBL" id="CAF3856164.1"/>
    </source>
</evidence>
<protein>
    <submittedName>
        <fullName evidence="3">Uncharacterized protein</fullName>
    </submittedName>
</protein>
<comment type="caution">
    <text evidence="3">The sequence shown here is derived from an EMBL/GenBank/DDBJ whole genome shotgun (WGS) entry which is preliminary data.</text>
</comment>
<evidence type="ECO:0000256" key="1">
    <source>
        <dbReference type="SAM" id="MobiDB-lite"/>
    </source>
</evidence>
<evidence type="ECO:0000313" key="3">
    <source>
        <dbReference type="EMBL" id="CAF1585138.1"/>
    </source>
</evidence>
<sequence>ADGSSTMNNHLSSGRLRQTTGRQEGNPSNLLPPHHARGTGLLGFGAPGTPYRHHHMINSPTGQAPATL</sequence>
<evidence type="ECO:0000313" key="2">
    <source>
        <dbReference type="EMBL" id="CAF1094686.1"/>
    </source>
</evidence>
<evidence type="ECO:0000313" key="5">
    <source>
        <dbReference type="EMBL" id="CAF4454406.1"/>
    </source>
</evidence>
<proteinExistence type="predicted"/>
<accession>A0A815ZLT1</accession>
<dbReference type="EMBL" id="CAJOBC010098486">
    <property type="protein sequence ID" value="CAF4454406.1"/>
    <property type="molecule type" value="Genomic_DNA"/>
</dbReference>
<reference evidence="3" key="1">
    <citation type="submission" date="2021-02" db="EMBL/GenBank/DDBJ databases">
        <authorList>
            <person name="Nowell W R."/>
        </authorList>
    </citation>
    <scope>NUCLEOTIDE SEQUENCE</scope>
</reference>
<dbReference type="Proteomes" id="UP000681722">
    <property type="component" value="Unassembled WGS sequence"/>
</dbReference>
<feature type="compositionally biased region" description="Polar residues" evidence="1">
    <location>
        <begin position="58"/>
        <end position="68"/>
    </location>
</feature>
<dbReference type="Proteomes" id="UP000682733">
    <property type="component" value="Unassembled WGS sequence"/>
</dbReference>
<evidence type="ECO:0000313" key="6">
    <source>
        <dbReference type="Proteomes" id="UP000663829"/>
    </source>
</evidence>
<dbReference type="EMBL" id="CAJNOK010009629">
    <property type="protein sequence ID" value="CAF1094686.1"/>
    <property type="molecule type" value="Genomic_DNA"/>
</dbReference>
<feature type="compositionally biased region" description="Polar residues" evidence="1">
    <location>
        <begin position="1"/>
        <end position="29"/>
    </location>
</feature>